<feature type="domain" description="Sulfatase N-terminal" evidence="3">
    <location>
        <begin position="36"/>
        <end position="217"/>
    </location>
</feature>
<proteinExistence type="predicted"/>
<evidence type="ECO:0000313" key="4">
    <source>
        <dbReference type="EMBL" id="SVE21785.1"/>
    </source>
</evidence>
<keyword evidence="1" id="KW-0479">Metal-binding</keyword>
<dbReference type="InterPro" id="IPR000917">
    <property type="entry name" value="Sulfatase_N"/>
</dbReference>
<name>A0A383BR33_9ZZZZ</name>
<organism evidence="4">
    <name type="scientific">marine metagenome</name>
    <dbReference type="NCBI Taxonomy" id="408172"/>
    <lineage>
        <taxon>unclassified sequences</taxon>
        <taxon>metagenomes</taxon>
        <taxon>ecological metagenomes</taxon>
    </lineage>
</organism>
<dbReference type="PANTHER" id="PTHR45953">
    <property type="entry name" value="IDURONATE 2-SULFATASE"/>
    <property type="match status" value="1"/>
</dbReference>
<feature type="non-terminal residue" evidence="4">
    <location>
        <position position="218"/>
    </location>
</feature>
<dbReference type="GO" id="GO:0046872">
    <property type="term" value="F:metal ion binding"/>
    <property type="evidence" value="ECO:0007669"/>
    <property type="project" value="UniProtKB-KW"/>
</dbReference>
<gene>
    <name evidence="4" type="ORF">METZ01_LOCUS474639</name>
</gene>
<sequence>MNRPRLLIRLLLIVLISAMGCFVTPRVEGVDDGRRPNVLFIAVDDLNDWVGHLKGHPNVKTPNIDRLAKRGISFTRAYCSAPLCNPSRISLLTGIAPSKSGVYGNGEKLRDKLPNAVTLMQHFRASGYSARGAGKIFHGSTAYDEASWDDYFRPSRLKRYRTKRDSSLPNSAWVPWGPLACSDDEMFDGKNANWIIAELEKPQEKPFFLAYGLTKPHL</sequence>
<reference evidence="4" key="1">
    <citation type="submission" date="2018-05" db="EMBL/GenBank/DDBJ databases">
        <authorList>
            <person name="Lanie J.A."/>
            <person name="Ng W.-L."/>
            <person name="Kazmierczak K.M."/>
            <person name="Andrzejewski T.M."/>
            <person name="Davidsen T.M."/>
            <person name="Wayne K.J."/>
            <person name="Tettelin H."/>
            <person name="Glass J.I."/>
            <person name="Rusch D."/>
            <person name="Podicherti R."/>
            <person name="Tsui H.-C.T."/>
            <person name="Winkler M.E."/>
        </authorList>
    </citation>
    <scope>NUCLEOTIDE SEQUENCE</scope>
</reference>
<evidence type="ECO:0000259" key="3">
    <source>
        <dbReference type="Pfam" id="PF00884"/>
    </source>
</evidence>
<dbReference type="SUPFAM" id="SSF53649">
    <property type="entry name" value="Alkaline phosphatase-like"/>
    <property type="match status" value="1"/>
</dbReference>
<dbReference type="GO" id="GO:0005737">
    <property type="term" value="C:cytoplasm"/>
    <property type="evidence" value="ECO:0007669"/>
    <property type="project" value="TreeGrafter"/>
</dbReference>
<dbReference type="Gene3D" id="3.40.720.10">
    <property type="entry name" value="Alkaline Phosphatase, subunit A"/>
    <property type="match status" value="1"/>
</dbReference>
<dbReference type="PROSITE" id="PS51257">
    <property type="entry name" value="PROKAR_LIPOPROTEIN"/>
    <property type="match status" value="1"/>
</dbReference>
<dbReference type="PANTHER" id="PTHR45953:SF1">
    <property type="entry name" value="IDURONATE 2-SULFATASE"/>
    <property type="match status" value="1"/>
</dbReference>
<keyword evidence="2" id="KW-0378">Hydrolase</keyword>
<dbReference type="EMBL" id="UINC01202127">
    <property type="protein sequence ID" value="SVE21785.1"/>
    <property type="molecule type" value="Genomic_DNA"/>
</dbReference>
<evidence type="ECO:0000256" key="2">
    <source>
        <dbReference type="ARBA" id="ARBA00022801"/>
    </source>
</evidence>
<protein>
    <recommendedName>
        <fullName evidence="3">Sulfatase N-terminal domain-containing protein</fullName>
    </recommendedName>
</protein>
<dbReference type="GO" id="GO:0008484">
    <property type="term" value="F:sulfuric ester hydrolase activity"/>
    <property type="evidence" value="ECO:0007669"/>
    <property type="project" value="TreeGrafter"/>
</dbReference>
<dbReference type="AlphaFoldDB" id="A0A383BR33"/>
<evidence type="ECO:0000256" key="1">
    <source>
        <dbReference type="ARBA" id="ARBA00022723"/>
    </source>
</evidence>
<dbReference type="Pfam" id="PF00884">
    <property type="entry name" value="Sulfatase"/>
    <property type="match status" value="1"/>
</dbReference>
<accession>A0A383BR33</accession>
<dbReference type="InterPro" id="IPR017850">
    <property type="entry name" value="Alkaline_phosphatase_core_sf"/>
</dbReference>